<dbReference type="Pfam" id="PF00664">
    <property type="entry name" value="ABC_membrane"/>
    <property type="match status" value="1"/>
</dbReference>
<evidence type="ECO:0000256" key="5">
    <source>
        <dbReference type="SAM" id="Phobius"/>
    </source>
</evidence>
<protein>
    <recommendedName>
        <fullName evidence="9">ABC transmembrane type-1 domain-containing protein</fullName>
    </recommendedName>
</protein>
<dbReference type="GO" id="GO:0140359">
    <property type="term" value="F:ABC-type transporter activity"/>
    <property type="evidence" value="ECO:0007669"/>
    <property type="project" value="InterPro"/>
</dbReference>
<accession>A0A0F9BRH1</accession>
<comment type="caution">
    <text evidence="8">The sequence shown here is derived from an EMBL/GenBank/DDBJ whole genome shotgun (WGS) entry which is preliminary data.</text>
</comment>
<dbReference type="CDD" id="cd18552">
    <property type="entry name" value="ABC_6TM_MsbA_like"/>
    <property type="match status" value="1"/>
</dbReference>
<name>A0A0F9BRH1_9ZZZZ</name>
<evidence type="ECO:0000313" key="8">
    <source>
        <dbReference type="EMBL" id="KKK86961.1"/>
    </source>
</evidence>
<keyword evidence="4 5" id="KW-0472">Membrane</keyword>
<dbReference type="InterPro" id="IPR039421">
    <property type="entry name" value="Type_1_exporter"/>
</dbReference>
<evidence type="ECO:0008006" key="9">
    <source>
        <dbReference type="Google" id="ProtNLM"/>
    </source>
</evidence>
<evidence type="ECO:0000256" key="1">
    <source>
        <dbReference type="ARBA" id="ARBA00004141"/>
    </source>
</evidence>
<sequence length="377" mass="43010">MRLLLKAALKNSRHLSLAMITLVTLQFMSIANQMEMFSLGFIANTGADFFTLFGKDRKRKLHSNDKVSLNDVKEKWDAIDTDKNGVISKKDAAIYIAGRKNSNPLNRIFRIVGNKLNLEGNFKGLIYILVFVALFKAIFLFISRYLTQVLSIRITRDLRQQFFEHIQSLPLSFYQEHNMGSLSTRAVGDASQIASSINSLITNYFQTPFTICAALLACFYLSWKLSLIIFIGMPMIILPVVFLTKRIKKVARQIQKNQESFNSVLLDFLGGIQTIKIFAMEKFTLKKYNEQNMQMAYLESKNAKYTLLTRPVLHLITTSCMATVVMLGLYTLNMSIPVLLVFVASLHLFYEPVKKFAEENSNIQRGIVAAERMFEVI</sequence>
<dbReference type="EMBL" id="LAZR01050617">
    <property type="protein sequence ID" value="KKK86961.1"/>
    <property type="molecule type" value="Genomic_DNA"/>
</dbReference>
<proteinExistence type="predicted"/>
<feature type="non-terminal residue" evidence="8">
    <location>
        <position position="377"/>
    </location>
</feature>
<keyword evidence="3 5" id="KW-1133">Transmembrane helix</keyword>
<dbReference type="PANTHER" id="PTHR24221">
    <property type="entry name" value="ATP-BINDING CASSETTE SUB-FAMILY B"/>
    <property type="match status" value="1"/>
</dbReference>
<dbReference type="Gene3D" id="1.20.1560.10">
    <property type="entry name" value="ABC transporter type 1, transmembrane domain"/>
    <property type="match status" value="1"/>
</dbReference>
<evidence type="ECO:0000256" key="2">
    <source>
        <dbReference type="ARBA" id="ARBA00022692"/>
    </source>
</evidence>
<feature type="domain" description="EF-hand" evidence="6">
    <location>
        <begin position="67"/>
        <end position="102"/>
    </location>
</feature>
<dbReference type="GO" id="GO:0005524">
    <property type="term" value="F:ATP binding"/>
    <property type="evidence" value="ECO:0007669"/>
    <property type="project" value="InterPro"/>
</dbReference>
<comment type="subcellular location">
    <subcellularLocation>
        <location evidence="1">Membrane</location>
        <topology evidence="1">Multi-pass membrane protein</topology>
    </subcellularLocation>
</comment>
<feature type="domain" description="ABC transmembrane type-1" evidence="7">
    <location>
        <begin position="125"/>
        <end position="365"/>
    </location>
</feature>
<dbReference type="AlphaFoldDB" id="A0A0F9BRH1"/>
<dbReference type="GO" id="GO:0016020">
    <property type="term" value="C:membrane"/>
    <property type="evidence" value="ECO:0007669"/>
    <property type="project" value="UniProtKB-SubCell"/>
</dbReference>
<dbReference type="InterPro" id="IPR036640">
    <property type="entry name" value="ABC1_TM_sf"/>
</dbReference>
<dbReference type="GO" id="GO:0034040">
    <property type="term" value="F:ATPase-coupled lipid transmembrane transporter activity"/>
    <property type="evidence" value="ECO:0007669"/>
    <property type="project" value="TreeGrafter"/>
</dbReference>
<evidence type="ECO:0000259" key="6">
    <source>
        <dbReference type="PROSITE" id="PS50222"/>
    </source>
</evidence>
<dbReference type="PANTHER" id="PTHR24221:SF654">
    <property type="entry name" value="ATP-BINDING CASSETTE SUB-FAMILY B MEMBER 6"/>
    <property type="match status" value="1"/>
</dbReference>
<dbReference type="GO" id="GO:0005509">
    <property type="term" value="F:calcium ion binding"/>
    <property type="evidence" value="ECO:0007669"/>
    <property type="project" value="InterPro"/>
</dbReference>
<evidence type="ECO:0000256" key="3">
    <source>
        <dbReference type="ARBA" id="ARBA00022989"/>
    </source>
</evidence>
<dbReference type="InterPro" id="IPR011527">
    <property type="entry name" value="ABC1_TM_dom"/>
</dbReference>
<gene>
    <name evidence="8" type="ORF">LCGC14_2758000</name>
</gene>
<feature type="transmembrane region" description="Helical" evidence="5">
    <location>
        <begin position="225"/>
        <end position="244"/>
    </location>
</feature>
<feature type="transmembrane region" description="Helical" evidence="5">
    <location>
        <begin position="125"/>
        <end position="146"/>
    </location>
</feature>
<dbReference type="SUPFAM" id="SSF90123">
    <property type="entry name" value="ABC transporter transmembrane region"/>
    <property type="match status" value="1"/>
</dbReference>
<feature type="transmembrane region" description="Helical" evidence="5">
    <location>
        <begin position="12"/>
        <end position="30"/>
    </location>
</feature>
<dbReference type="PROSITE" id="PS50222">
    <property type="entry name" value="EF_HAND_2"/>
    <property type="match status" value="1"/>
</dbReference>
<dbReference type="InterPro" id="IPR002048">
    <property type="entry name" value="EF_hand_dom"/>
</dbReference>
<reference evidence="8" key="1">
    <citation type="journal article" date="2015" name="Nature">
        <title>Complex archaea that bridge the gap between prokaryotes and eukaryotes.</title>
        <authorList>
            <person name="Spang A."/>
            <person name="Saw J.H."/>
            <person name="Jorgensen S.L."/>
            <person name="Zaremba-Niedzwiedzka K."/>
            <person name="Martijn J."/>
            <person name="Lind A.E."/>
            <person name="van Eijk R."/>
            <person name="Schleper C."/>
            <person name="Guy L."/>
            <person name="Ettema T.J."/>
        </authorList>
    </citation>
    <scope>NUCLEOTIDE SEQUENCE</scope>
</reference>
<dbReference type="PROSITE" id="PS50929">
    <property type="entry name" value="ABC_TM1F"/>
    <property type="match status" value="1"/>
</dbReference>
<organism evidence="8">
    <name type="scientific">marine sediment metagenome</name>
    <dbReference type="NCBI Taxonomy" id="412755"/>
    <lineage>
        <taxon>unclassified sequences</taxon>
        <taxon>metagenomes</taxon>
        <taxon>ecological metagenomes</taxon>
    </lineage>
</organism>
<evidence type="ECO:0000259" key="7">
    <source>
        <dbReference type="PROSITE" id="PS50929"/>
    </source>
</evidence>
<keyword evidence="2 5" id="KW-0812">Transmembrane</keyword>
<evidence type="ECO:0000256" key="4">
    <source>
        <dbReference type="ARBA" id="ARBA00023136"/>
    </source>
</evidence>